<gene>
    <name evidence="3" type="ORF">ISN44_As02g009460</name>
</gene>
<proteinExistence type="predicted"/>
<dbReference type="Proteomes" id="UP000694251">
    <property type="component" value="Chromosome 2"/>
</dbReference>
<evidence type="ECO:0000313" key="3">
    <source>
        <dbReference type="EMBL" id="KAG7640906.1"/>
    </source>
</evidence>
<dbReference type="InterPro" id="IPR002156">
    <property type="entry name" value="RNaseH_domain"/>
</dbReference>
<evidence type="ECO:0000313" key="4">
    <source>
        <dbReference type="Proteomes" id="UP000694251"/>
    </source>
</evidence>
<dbReference type="CDD" id="cd01647">
    <property type="entry name" value="RT_LTR"/>
    <property type="match status" value="1"/>
</dbReference>
<dbReference type="InterPro" id="IPR012881">
    <property type="entry name" value="DUF1685"/>
</dbReference>
<dbReference type="OrthoDB" id="2919534at2759"/>
<feature type="compositionally biased region" description="Basic and acidic residues" evidence="1">
    <location>
        <begin position="469"/>
        <end position="484"/>
    </location>
</feature>
<dbReference type="Pfam" id="PF17919">
    <property type="entry name" value="RT_RNaseH_2"/>
    <property type="match status" value="1"/>
</dbReference>
<dbReference type="InterPro" id="IPR005162">
    <property type="entry name" value="Retrotrans_gag_dom"/>
</dbReference>
<dbReference type="Pfam" id="PF03732">
    <property type="entry name" value="Retrotrans_gag"/>
    <property type="match status" value="1"/>
</dbReference>
<dbReference type="PANTHER" id="PTHR48475:SF2">
    <property type="entry name" value="RIBONUCLEASE H"/>
    <property type="match status" value="1"/>
</dbReference>
<dbReference type="Pfam" id="PF07939">
    <property type="entry name" value="DUF1685"/>
    <property type="match status" value="1"/>
</dbReference>
<sequence length="1596" mass="180236">MSNQNKPQPPKPLMKQQSLPPDINREEVWLRMKKRHPSERLRRSKSCVTNDDIEELRGCFDLGFGFKPDSLDFNPSLSKTIPALDLYSAIHRQYIKHLSRTSSSASEHDVNSSTTTIVNKVMSEEWHFCNIIVKRLFQLMFLYLTVSQKPQSHSHDLSNSVMETNRQIDELAKGISQRPNSEVTPQRIIQPRGLSFDLTDAQSNRMNPMFLGSLHLINQDGRPLMPPPASSSHISKPATLDHDGQLDNIYLKFREIGSQVHRTSSSAPELDRMIEETQKTPFTDRITRTRIPQVKLRIPVYEGGSDPKQYITSFMTTVAKAHFPDELRDVGCCQLFVEGLVGNALTWCSRLEASSIDNFTQLSTAFLKQYQMFIQPGASSSNLWSMTQENGEPLNAYLRRFKEILSRVTITDEAAMAAFKKGLFQGSQLRKDLAIREPRDLDDALHRASRYAFLEEEDSKLAGKSQPPKPKEKAREVYQERRQHYDPKANKRGTIFAAVDTDSLQPAKLNNLKNSYCRFHQFGGHSTEECKHLLNILLGKYKSGEVEALNLEEDHTEEVRVPENELPGPPKRWRGQQPQRATDHPRGKISMIMVGLSDDEDSVSALKKRARQVCSVKVAPETEPLSQEPIIFTSEDTNGIQHPHNDALVVELVMEDFDVERVLIETGSSVNLLFQKTLLKMGISERKIIPKVRPQTGYDGEAKMSIGEIKLQDEERAAPSERPARESIKAPSCKIIQVNIDESNPSRTVGIGSELEGEIKEELITFLKSRSSPFAWSTKDMTGIPPEVTCHKLNTDPTFKPVRQKRRRLGANRTKAVQDEVERLLKVGPIKKVQYPEWLGNPVVVKKINGKWRVCVNYTDLNRACPKDSYPLPHIDRLVEATARNQLLSFMDAFSGHAFGLKNAGATYQRLVNEMSAELLGVTMEVYIDDMLVKSLQAADHIKHLTAYFDILDKYQMKLNPTKCTFGVTSDEFLRYKVTERGIEANPKQIDAILGLPSPQNKREVQRLTGRIEALNRFIARSTDKCPPFYKLLRGNKDFHWDDKCETAFQELKSYLMSGSILAKPEVRETLYLYVSVSSSAVSGVLVRDDRGNEKPIFYTSKALNDAETRYPTLQKLALAVITAARKLRPYFQSHSIVVFTDQSLRTVLHSPNQSGRIAKWAIELSEYDVEYRSRPSLKSQVLADFMTELSPGVIDEVSDENRTLYADGSSSLQGSGRGIRLQSPTGEILKKSLRLQFKASNNEAEYEALLVGLRLAKGLGARHIKAFSNSLLVVSQFSREFEAKNERMRAYLSLVHDLSKQFDPFALVKIPRNDNSVAHALAALSSNTNPDLRQTIPVESIAKPSIELPSLTFVIIDPVTVMDVDVDATNAPNIEVDPEPSDWRDPIKMYIADGVIPTDRWEARRLNTKAANYMIMGGELYRRSATRAFLTCVDQKEALTLMKETHDGDGGNHSGGRALTLKIKKDGHYWPTMLADSEAYAAKCEPCQMHGPMKNVPPEILHSVTAPYPFMRWAMDIVGPMPPSGSKRFLLVLTDYFTKWVEAQAYYEVKLADVVAFIWKNNICRHGLPYEIVTDNGKQFVSLITRASLLNGTFT</sequence>
<dbReference type="CDD" id="cd09279">
    <property type="entry name" value="RNase_HI_like"/>
    <property type="match status" value="1"/>
</dbReference>
<dbReference type="CDD" id="cd09274">
    <property type="entry name" value="RNase_HI_RT_Ty3"/>
    <property type="match status" value="1"/>
</dbReference>
<dbReference type="InterPro" id="IPR041577">
    <property type="entry name" value="RT_RNaseH_2"/>
</dbReference>
<dbReference type="Pfam" id="PF13456">
    <property type="entry name" value="RVT_3"/>
    <property type="match status" value="1"/>
</dbReference>
<evidence type="ECO:0000256" key="1">
    <source>
        <dbReference type="SAM" id="MobiDB-lite"/>
    </source>
</evidence>
<reference evidence="3 4" key="1">
    <citation type="submission" date="2020-12" db="EMBL/GenBank/DDBJ databases">
        <title>Concerted genomic and epigenomic changes stabilize Arabidopsis allopolyploids.</title>
        <authorList>
            <person name="Chen Z."/>
        </authorList>
    </citation>
    <scope>NUCLEOTIDE SEQUENCE [LARGE SCALE GENOMIC DNA]</scope>
    <source>
        <strain evidence="3">As9502</strain>
        <tissue evidence="3">Leaf</tissue>
    </source>
</reference>
<dbReference type="InterPro" id="IPR001584">
    <property type="entry name" value="Integrase_cat-core"/>
</dbReference>
<evidence type="ECO:0000259" key="2">
    <source>
        <dbReference type="PROSITE" id="PS50994"/>
    </source>
</evidence>
<feature type="region of interest" description="Disordered" evidence="1">
    <location>
        <begin position="554"/>
        <end position="584"/>
    </location>
</feature>
<dbReference type="PROSITE" id="PS50994">
    <property type="entry name" value="INTEGRASE"/>
    <property type="match status" value="1"/>
</dbReference>
<organism evidence="3 4">
    <name type="scientific">Arabidopsis suecica</name>
    <name type="common">Swedish thale-cress</name>
    <name type="synonym">Cardaminopsis suecica</name>
    <dbReference type="NCBI Taxonomy" id="45249"/>
    <lineage>
        <taxon>Eukaryota</taxon>
        <taxon>Viridiplantae</taxon>
        <taxon>Streptophyta</taxon>
        <taxon>Embryophyta</taxon>
        <taxon>Tracheophyta</taxon>
        <taxon>Spermatophyta</taxon>
        <taxon>Magnoliopsida</taxon>
        <taxon>eudicotyledons</taxon>
        <taxon>Gunneridae</taxon>
        <taxon>Pentapetalae</taxon>
        <taxon>rosids</taxon>
        <taxon>malvids</taxon>
        <taxon>Brassicales</taxon>
        <taxon>Brassicaceae</taxon>
        <taxon>Camelineae</taxon>
        <taxon>Arabidopsis</taxon>
    </lineage>
</organism>
<dbReference type="GO" id="GO:0004523">
    <property type="term" value="F:RNA-DNA hybrid ribonuclease activity"/>
    <property type="evidence" value="ECO:0007669"/>
    <property type="project" value="InterPro"/>
</dbReference>
<dbReference type="GO" id="GO:0015074">
    <property type="term" value="P:DNA integration"/>
    <property type="evidence" value="ECO:0007669"/>
    <property type="project" value="InterPro"/>
</dbReference>
<comment type="caution">
    <text evidence="3">The sequence shown here is derived from an EMBL/GenBank/DDBJ whole genome shotgun (WGS) entry which is preliminary data.</text>
</comment>
<dbReference type="Pfam" id="PF17921">
    <property type="entry name" value="Integrase_H2C2"/>
    <property type="match status" value="1"/>
</dbReference>
<protein>
    <submittedName>
        <fullName evidence="3">Ribonuclease H-like superfamily</fullName>
    </submittedName>
</protein>
<dbReference type="InterPro" id="IPR041588">
    <property type="entry name" value="Integrase_H2C2"/>
</dbReference>
<keyword evidence="4" id="KW-1185">Reference proteome</keyword>
<accession>A0A8T2G085</accession>
<dbReference type="Pfam" id="PF00078">
    <property type="entry name" value="RVT_1"/>
    <property type="match status" value="1"/>
</dbReference>
<dbReference type="InterPro" id="IPR000477">
    <property type="entry name" value="RT_dom"/>
</dbReference>
<feature type="domain" description="Integrase catalytic" evidence="2">
    <location>
        <begin position="1506"/>
        <end position="1596"/>
    </location>
</feature>
<dbReference type="PANTHER" id="PTHR48475">
    <property type="entry name" value="RIBONUCLEASE H"/>
    <property type="match status" value="1"/>
</dbReference>
<dbReference type="GO" id="GO:0003676">
    <property type="term" value="F:nucleic acid binding"/>
    <property type="evidence" value="ECO:0007669"/>
    <property type="project" value="InterPro"/>
</dbReference>
<feature type="region of interest" description="Disordered" evidence="1">
    <location>
        <begin position="1"/>
        <end position="25"/>
    </location>
</feature>
<name>A0A8T2G085_ARASU</name>
<feature type="region of interest" description="Disordered" evidence="1">
    <location>
        <begin position="457"/>
        <end position="484"/>
    </location>
</feature>
<dbReference type="EMBL" id="JAEFBJ010000002">
    <property type="protein sequence ID" value="KAG7640906.1"/>
    <property type="molecule type" value="Genomic_DNA"/>
</dbReference>